<name>A0A851NYP2_9GALL</name>
<evidence type="ECO:0000313" key="11">
    <source>
        <dbReference type="Proteomes" id="UP000613066"/>
    </source>
</evidence>
<comment type="caution">
    <text evidence="10">The sequence shown here is derived from an EMBL/GenBank/DDBJ whole genome shotgun (WGS) entry which is preliminary data.</text>
</comment>
<dbReference type="InterPro" id="IPR039361">
    <property type="entry name" value="Cyclin"/>
</dbReference>
<dbReference type="FunFam" id="1.10.472.10:FF:000198">
    <property type="entry name" value="G2/mitotic-specific cyclin-B1"/>
    <property type="match status" value="1"/>
</dbReference>
<evidence type="ECO:0000256" key="5">
    <source>
        <dbReference type="ARBA" id="ARBA00023306"/>
    </source>
</evidence>
<accession>A0A851NYP2</accession>
<dbReference type="AlphaFoldDB" id="A0A851NYP2"/>
<evidence type="ECO:0000256" key="1">
    <source>
        <dbReference type="ARBA" id="ARBA00003222"/>
    </source>
</evidence>
<dbReference type="Proteomes" id="UP000613066">
    <property type="component" value="Unassembled WGS sequence"/>
</dbReference>
<comment type="similarity">
    <text evidence="2">Belongs to the cyclin family. Cyclin AB subfamily.</text>
</comment>
<keyword evidence="5" id="KW-0131">Cell cycle</keyword>
<dbReference type="InterPro" id="IPR006671">
    <property type="entry name" value="Cyclin_N"/>
</dbReference>
<dbReference type="GO" id="GO:0005829">
    <property type="term" value="C:cytosol"/>
    <property type="evidence" value="ECO:0007669"/>
    <property type="project" value="UniProtKB-ARBA"/>
</dbReference>
<keyword evidence="3" id="KW-0132">Cell division</keyword>
<proteinExistence type="inferred from homology"/>
<feature type="non-terminal residue" evidence="10">
    <location>
        <position position="313"/>
    </location>
</feature>
<sequence>EPDPLSRTSLQAEPLSPAETSDSRLCRMFSDIPWEMEDVDAKDSDNPQLCSEYVKDIYKYLRELEAKRAVRPQYLSGQDITGNMRATLIDWLVQVQMKFKLFQETLYLTVTIIDRFLQDNTVSKQMLQLVGITAMFIASKYEETFNPNIDEFAFITDAYTKAQIREMEVKILQALDFGLACPLSLHFLRRASRIAKVDVEQHILAKYLLELSILDYDMVHFPPSMTAAAASCLAMKILSGNNWTSALQYYMSYSESDLLPAMQHLAKNLLLVNKGLMKHVTIKKKYASHKHHCISTHAQLNSPVLEHLAQPLA</sequence>
<evidence type="ECO:0000256" key="6">
    <source>
        <dbReference type="RuleBase" id="RU000383"/>
    </source>
</evidence>
<reference evidence="10" key="1">
    <citation type="submission" date="2019-09" db="EMBL/GenBank/DDBJ databases">
        <title>Bird 10,000 Genomes (B10K) Project - Family phase.</title>
        <authorList>
            <person name="Zhang G."/>
        </authorList>
    </citation>
    <scope>NUCLEOTIDE SEQUENCE</scope>
    <source>
        <strain evidence="10">B10K-DU-001-08</strain>
        <tissue evidence="10">Muscle</tissue>
    </source>
</reference>
<dbReference type="GO" id="GO:0051301">
    <property type="term" value="P:cell division"/>
    <property type="evidence" value="ECO:0007669"/>
    <property type="project" value="UniProtKB-KW"/>
</dbReference>
<dbReference type="OrthoDB" id="5590282at2759"/>
<feature type="domain" description="Cyclin-like" evidence="8">
    <location>
        <begin position="90"/>
        <end position="173"/>
    </location>
</feature>
<evidence type="ECO:0000259" key="8">
    <source>
        <dbReference type="SMART" id="SM00385"/>
    </source>
</evidence>
<evidence type="ECO:0000256" key="3">
    <source>
        <dbReference type="ARBA" id="ARBA00022618"/>
    </source>
</evidence>
<evidence type="ECO:0000259" key="9">
    <source>
        <dbReference type="SMART" id="SM01332"/>
    </source>
</evidence>
<feature type="non-terminal residue" evidence="10">
    <location>
        <position position="1"/>
    </location>
</feature>
<dbReference type="SMART" id="SM00385">
    <property type="entry name" value="CYCLIN"/>
    <property type="match status" value="2"/>
</dbReference>
<evidence type="ECO:0000256" key="2">
    <source>
        <dbReference type="ARBA" id="ARBA00006955"/>
    </source>
</evidence>
<dbReference type="SUPFAM" id="SSF47954">
    <property type="entry name" value="Cyclin-like"/>
    <property type="match status" value="2"/>
</dbReference>
<dbReference type="GO" id="GO:0044772">
    <property type="term" value="P:mitotic cell cycle phase transition"/>
    <property type="evidence" value="ECO:0007669"/>
    <property type="project" value="InterPro"/>
</dbReference>
<dbReference type="PANTHER" id="PTHR10177">
    <property type="entry name" value="CYCLINS"/>
    <property type="match status" value="1"/>
</dbReference>
<dbReference type="PIRSF" id="PIRSF001771">
    <property type="entry name" value="Cyclin_A_B_D_E"/>
    <property type="match status" value="1"/>
</dbReference>
<feature type="region of interest" description="Disordered" evidence="7">
    <location>
        <begin position="1"/>
        <end position="22"/>
    </location>
</feature>
<gene>
    <name evidence="10" type="primary">Ccnb1</name>
    <name evidence="10" type="ORF">PENPIL_R15152</name>
</gene>
<dbReference type="Pfam" id="PF00134">
    <property type="entry name" value="Cyclin_N"/>
    <property type="match status" value="1"/>
</dbReference>
<feature type="domain" description="Cyclin-like" evidence="8">
    <location>
        <begin position="186"/>
        <end position="267"/>
    </location>
</feature>
<comment type="function">
    <text evidence="1">Essential for the control of the cell cycle at the G2/M (mitosis) transition.</text>
</comment>
<dbReference type="PROSITE" id="PS00292">
    <property type="entry name" value="CYCLINS"/>
    <property type="match status" value="1"/>
</dbReference>
<protein>
    <submittedName>
        <fullName evidence="10">CCNB1 protein</fullName>
    </submittedName>
</protein>
<feature type="compositionally biased region" description="Polar residues" evidence="7">
    <location>
        <begin position="1"/>
        <end position="11"/>
    </location>
</feature>
<keyword evidence="4 6" id="KW-0195">Cyclin</keyword>
<dbReference type="InterPro" id="IPR013763">
    <property type="entry name" value="Cyclin-like_dom"/>
</dbReference>
<dbReference type="Pfam" id="PF02984">
    <property type="entry name" value="Cyclin_C"/>
    <property type="match status" value="1"/>
</dbReference>
<evidence type="ECO:0000313" key="10">
    <source>
        <dbReference type="EMBL" id="NXC45684.1"/>
    </source>
</evidence>
<feature type="domain" description="Cyclin C-terminal" evidence="9">
    <location>
        <begin position="182"/>
        <end position="300"/>
    </location>
</feature>
<organism evidence="10 11">
    <name type="scientific">Penelope pileata</name>
    <dbReference type="NCBI Taxonomy" id="1118817"/>
    <lineage>
        <taxon>Eukaryota</taxon>
        <taxon>Metazoa</taxon>
        <taxon>Chordata</taxon>
        <taxon>Craniata</taxon>
        <taxon>Vertebrata</taxon>
        <taxon>Euteleostomi</taxon>
        <taxon>Archelosauria</taxon>
        <taxon>Archosauria</taxon>
        <taxon>Dinosauria</taxon>
        <taxon>Saurischia</taxon>
        <taxon>Theropoda</taxon>
        <taxon>Coelurosauria</taxon>
        <taxon>Aves</taxon>
        <taxon>Neognathae</taxon>
        <taxon>Galloanserae</taxon>
        <taxon>Galliformes</taxon>
        <taxon>Cracidae</taxon>
        <taxon>Penelope</taxon>
    </lineage>
</organism>
<dbReference type="EMBL" id="WBMW01003698">
    <property type="protein sequence ID" value="NXC45684.1"/>
    <property type="molecule type" value="Genomic_DNA"/>
</dbReference>
<dbReference type="GO" id="GO:0016538">
    <property type="term" value="F:cyclin-dependent protein serine/threonine kinase regulator activity"/>
    <property type="evidence" value="ECO:0007669"/>
    <property type="project" value="InterPro"/>
</dbReference>
<dbReference type="Gene3D" id="1.10.472.10">
    <property type="entry name" value="Cyclin-like"/>
    <property type="match status" value="2"/>
</dbReference>
<dbReference type="SMART" id="SM01332">
    <property type="entry name" value="Cyclin_C"/>
    <property type="match status" value="1"/>
</dbReference>
<dbReference type="InterPro" id="IPR036915">
    <property type="entry name" value="Cyclin-like_sf"/>
</dbReference>
<evidence type="ECO:0000256" key="4">
    <source>
        <dbReference type="ARBA" id="ARBA00023127"/>
    </source>
</evidence>
<dbReference type="InterPro" id="IPR046965">
    <property type="entry name" value="Cyclin_A/B-like"/>
</dbReference>
<keyword evidence="11" id="KW-1185">Reference proteome</keyword>
<dbReference type="InterPro" id="IPR048258">
    <property type="entry name" value="Cyclins_cyclin-box"/>
</dbReference>
<evidence type="ECO:0000256" key="7">
    <source>
        <dbReference type="SAM" id="MobiDB-lite"/>
    </source>
</evidence>
<dbReference type="InterPro" id="IPR004367">
    <property type="entry name" value="Cyclin_C-dom"/>
</dbReference>